<accession>A0A382NYI5</accession>
<sequence length="56" mass="6536">MSQTEQEQRIDKLEDVVTDLVYRIKQLEPSEYGECNECGRELDEEGFCSYPCPNCD</sequence>
<dbReference type="EMBL" id="UINC01102842">
    <property type="protein sequence ID" value="SVC64772.1"/>
    <property type="molecule type" value="Genomic_DNA"/>
</dbReference>
<protein>
    <submittedName>
        <fullName evidence="1">Uncharacterized protein</fullName>
    </submittedName>
</protein>
<evidence type="ECO:0000313" key="1">
    <source>
        <dbReference type="EMBL" id="SVC64772.1"/>
    </source>
</evidence>
<proteinExistence type="predicted"/>
<name>A0A382NYI5_9ZZZZ</name>
<dbReference type="AlphaFoldDB" id="A0A382NYI5"/>
<organism evidence="1">
    <name type="scientific">marine metagenome</name>
    <dbReference type="NCBI Taxonomy" id="408172"/>
    <lineage>
        <taxon>unclassified sequences</taxon>
        <taxon>metagenomes</taxon>
        <taxon>ecological metagenomes</taxon>
    </lineage>
</organism>
<reference evidence="1" key="1">
    <citation type="submission" date="2018-05" db="EMBL/GenBank/DDBJ databases">
        <authorList>
            <person name="Lanie J.A."/>
            <person name="Ng W.-L."/>
            <person name="Kazmierczak K.M."/>
            <person name="Andrzejewski T.M."/>
            <person name="Davidsen T.M."/>
            <person name="Wayne K.J."/>
            <person name="Tettelin H."/>
            <person name="Glass J.I."/>
            <person name="Rusch D."/>
            <person name="Podicherti R."/>
            <person name="Tsui H.-C.T."/>
            <person name="Winkler M.E."/>
        </authorList>
    </citation>
    <scope>NUCLEOTIDE SEQUENCE</scope>
</reference>
<gene>
    <name evidence="1" type="ORF">METZ01_LOCUS317626</name>
</gene>